<comment type="cofactor">
    <cofactor evidence="18 19">
        <name>K(+)</name>
        <dbReference type="ChEBI" id="CHEBI:29103"/>
    </cofactor>
    <text evidence="18 19">Binds 1 potassium ion per subunit.</text>
</comment>
<comment type="catalytic activity">
    <reaction evidence="16 17 19">
        <text>(6S)-NADPHX + ADP = AMP + phosphate + NADPH + H(+)</text>
        <dbReference type="Rhea" id="RHEA:32235"/>
        <dbReference type="ChEBI" id="CHEBI:15378"/>
        <dbReference type="ChEBI" id="CHEBI:43474"/>
        <dbReference type="ChEBI" id="CHEBI:57783"/>
        <dbReference type="ChEBI" id="CHEBI:64076"/>
        <dbReference type="ChEBI" id="CHEBI:456215"/>
        <dbReference type="ChEBI" id="CHEBI:456216"/>
        <dbReference type="EC" id="4.2.1.136"/>
    </reaction>
</comment>
<evidence type="ECO:0000256" key="13">
    <source>
        <dbReference type="ARBA" id="ARBA00023268"/>
    </source>
</evidence>
<dbReference type="CDD" id="cd01171">
    <property type="entry name" value="YXKO-related"/>
    <property type="match status" value="1"/>
</dbReference>
<evidence type="ECO:0000256" key="10">
    <source>
        <dbReference type="ARBA" id="ARBA00023027"/>
    </source>
</evidence>
<dbReference type="NCBIfam" id="TIGR00196">
    <property type="entry name" value="yjeF_cterm"/>
    <property type="match status" value="1"/>
</dbReference>
<comment type="catalytic activity">
    <reaction evidence="2 18 19">
        <text>(6R)-NADPHX = (6S)-NADPHX</text>
        <dbReference type="Rhea" id="RHEA:32227"/>
        <dbReference type="ChEBI" id="CHEBI:64076"/>
        <dbReference type="ChEBI" id="CHEBI:64077"/>
        <dbReference type="EC" id="5.1.99.6"/>
    </reaction>
</comment>
<evidence type="ECO:0000256" key="14">
    <source>
        <dbReference type="ARBA" id="ARBA00025153"/>
    </source>
</evidence>
<proteinExistence type="inferred from homology"/>
<evidence type="ECO:0000256" key="1">
    <source>
        <dbReference type="ARBA" id="ARBA00000013"/>
    </source>
</evidence>
<evidence type="ECO:0000256" key="5">
    <source>
        <dbReference type="ARBA" id="ARBA00022723"/>
    </source>
</evidence>
<dbReference type="PIRSF" id="PIRSF017184">
    <property type="entry name" value="Nnr"/>
    <property type="match status" value="1"/>
</dbReference>
<dbReference type="NCBIfam" id="TIGR00197">
    <property type="entry name" value="yjeF_nterm"/>
    <property type="match status" value="1"/>
</dbReference>
<comment type="similarity">
    <text evidence="18">Belongs to the NnrE/AIBP family.</text>
</comment>
<evidence type="ECO:0000256" key="7">
    <source>
        <dbReference type="ARBA" id="ARBA00022840"/>
    </source>
</evidence>
<evidence type="ECO:0000256" key="8">
    <source>
        <dbReference type="ARBA" id="ARBA00022857"/>
    </source>
</evidence>
<evidence type="ECO:0000256" key="12">
    <source>
        <dbReference type="ARBA" id="ARBA00023239"/>
    </source>
</evidence>
<evidence type="ECO:0000259" key="20">
    <source>
        <dbReference type="PROSITE" id="PS51383"/>
    </source>
</evidence>
<dbReference type="InterPro" id="IPR036652">
    <property type="entry name" value="YjeF_N_dom_sf"/>
</dbReference>
<evidence type="ECO:0000256" key="6">
    <source>
        <dbReference type="ARBA" id="ARBA00022741"/>
    </source>
</evidence>
<evidence type="ECO:0000256" key="3">
    <source>
        <dbReference type="ARBA" id="ARBA00006001"/>
    </source>
</evidence>
<accession>A0ABP2HPI3</accession>
<feature type="domain" description="YjeF N-terminal" evidence="21">
    <location>
        <begin position="12"/>
        <end position="215"/>
    </location>
</feature>
<comment type="function">
    <text evidence="17">Catalyzes the dehydration of the S-form of NAD(P)HX at the expense of ADP, which is converted to AMP. Together with NAD(P)HX epimerase, which catalyzes the epimerization of the S- and R-forms, the enzyme allows the repair of both epimers of NAD(P)HX, a damaged form of NAD(P)H that is a result of enzymatic or heat-dependent hydration.</text>
</comment>
<comment type="cofactor">
    <cofactor evidence="17">
        <name>Mg(2+)</name>
        <dbReference type="ChEBI" id="CHEBI:18420"/>
    </cofactor>
</comment>
<name>A0ABP2HPI3_9BACT</name>
<dbReference type="RefSeq" id="WP_009166093.1">
    <property type="nucleotide sequence ID" value="NZ_ADFP01000135.1"/>
</dbReference>
<evidence type="ECO:0000259" key="21">
    <source>
        <dbReference type="PROSITE" id="PS51385"/>
    </source>
</evidence>
<comment type="catalytic activity">
    <reaction evidence="15 17 19">
        <text>(6S)-NADHX + ADP = AMP + phosphate + NADH + H(+)</text>
        <dbReference type="Rhea" id="RHEA:32223"/>
        <dbReference type="ChEBI" id="CHEBI:15378"/>
        <dbReference type="ChEBI" id="CHEBI:43474"/>
        <dbReference type="ChEBI" id="CHEBI:57945"/>
        <dbReference type="ChEBI" id="CHEBI:64074"/>
        <dbReference type="ChEBI" id="CHEBI:456215"/>
        <dbReference type="ChEBI" id="CHEBI:456216"/>
        <dbReference type="EC" id="4.2.1.136"/>
    </reaction>
</comment>
<dbReference type="Pfam" id="PF03853">
    <property type="entry name" value="YjeF_N"/>
    <property type="match status" value="1"/>
</dbReference>
<evidence type="ECO:0000256" key="16">
    <source>
        <dbReference type="ARBA" id="ARBA00049209"/>
    </source>
</evidence>
<comment type="catalytic activity">
    <reaction evidence="1 18 19">
        <text>(6R)-NADHX = (6S)-NADHX</text>
        <dbReference type="Rhea" id="RHEA:32215"/>
        <dbReference type="ChEBI" id="CHEBI:64074"/>
        <dbReference type="ChEBI" id="CHEBI:64075"/>
        <dbReference type="EC" id="5.1.99.6"/>
    </reaction>
</comment>
<keyword evidence="5 18" id="KW-0479">Metal-binding</keyword>
<comment type="similarity">
    <text evidence="3 19">In the N-terminal section; belongs to the NnrE/AIBP family.</text>
</comment>
<feature type="binding site" evidence="18">
    <location>
        <position position="59"/>
    </location>
    <ligand>
        <name>K(+)</name>
        <dbReference type="ChEBI" id="CHEBI:29103"/>
    </ligand>
</feature>
<feature type="binding site" evidence="18">
    <location>
        <position position="129"/>
    </location>
    <ligand>
        <name>K(+)</name>
        <dbReference type="ChEBI" id="CHEBI:29103"/>
    </ligand>
</feature>
<evidence type="ECO:0000256" key="11">
    <source>
        <dbReference type="ARBA" id="ARBA00023235"/>
    </source>
</evidence>
<keyword evidence="23" id="KW-1185">Reference proteome</keyword>
<comment type="similarity">
    <text evidence="4 19">In the C-terminal section; belongs to the NnrD/CARKD family.</text>
</comment>
<feature type="binding site" evidence="18">
    <location>
        <position position="164"/>
    </location>
    <ligand>
        <name>(6S)-NADPHX</name>
        <dbReference type="ChEBI" id="CHEBI:64076"/>
    </ligand>
</feature>
<keyword evidence="10 17" id="KW-0520">NAD</keyword>
<dbReference type="InterPro" id="IPR004443">
    <property type="entry name" value="YjeF_N_dom"/>
</dbReference>
<dbReference type="EC" id="5.1.99.6" evidence="19"/>
<dbReference type="PROSITE" id="PS51385">
    <property type="entry name" value="YJEF_N"/>
    <property type="match status" value="1"/>
</dbReference>
<dbReference type="EMBL" id="ADFP01000135">
    <property type="protein sequence ID" value="EFB89368.1"/>
    <property type="molecule type" value="Genomic_DNA"/>
</dbReference>
<dbReference type="EC" id="4.2.1.136" evidence="19"/>
<evidence type="ECO:0000313" key="23">
    <source>
        <dbReference type="Proteomes" id="UP000006462"/>
    </source>
</evidence>
<feature type="binding site" evidence="18">
    <location>
        <begin position="133"/>
        <end position="139"/>
    </location>
    <ligand>
        <name>(6S)-NADPHX</name>
        <dbReference type="ChEBI" id="CHEBI:64076"/>
    </ligand>
</feature>
<keyword evidence="8 17" id="KW-0521">NADP</keyword>
<evidence type="ECO:0000256" key="19">
    <source>
        <dbReference type="PIRNR" id="PIRNR017184"/>
    </source>
</evidence>
<dbReference type="InterPro" id="IPR029056">
    <property type="entry name" value="Ribokinase-like"/>
</dbReference>
<keyword evidence="13" id="KW-0511">Multifunctional enzyme</keyword>
<dbReference type="Pfam" id="PF01256">
    <property type="entry name" value="Carb_kinase"/>
    <property type="match status" value="1"/>
</dbReference>
<keyword evidence="12 17" id="KW-0456">Lyase</keyword>
<feature type="binding site" evidence="17">
    <location>
        <position position="259"/>
    </location>
    <ligand>
        <name>(6S)-NADPHX</name>
        <dbReference type="ChEBI" id="CHEBI:64076"/>
    </ligand>
</feature>
<protein>
    <recommendedName>
        <fullName evidence="19">Bifunctional NAD(P)H-hydrate repair enzyme</fullName>
    </recommendedName>
    <alternativeName>
        <fullName evidence="19">Nicotinamide nucleotide repair protein</fullName>
    </alternativeName>
    <domain>
        <recommendedName>
            <fullName evidence="19">ADP-dependent (S)-NAD(P)H-hydrate dehydratase</fullName>
            <ecNumber evidence="19">4.2.1.136</ecNumber>
        </recommendedName>
        <alternativeName>
            <fullName evidence="19">ADP-dependent NAD(P)HX dehydratase</fullName>
        </alternativeName>
    </domain>
    <domain>
        <recommendedName>
            <fullName evidence="19">NAD(P)H-hydrate epimerase</fullName>
            <ecNumber evidence="19">5.1.99.6</ecNumber>
        </recommendedName>
    </domain>
</protein>
<comment type="function">
    <text evidence="14 19">Bifunctional enzyme that catalyzes the epimerization of the S- and R-forms of NAD(P)HX and the dehydration of the S-form of NAD(P)HX at the expense of ADP, which is converted to AMP. This allows the repair of both epimers of NAD(P)HX, a damaged form of NAD(P)H that is a result of enzymatic or heat-dependent hydration.</text>
</comment>
<feature type="domain" description="YjeF C-terminal" evidence="20">
    <location>
        <begin position="224"/>
        <end position="493"/>
    </location>
</feature>
<reference evidence="22 23" key="1">
    <citation type="submission" date="2009-12" db="EMBL/GenBank/DDBJ databases">
        <authorList>
            <person name="Shrivastava S."/>
            <person name="Madupu R."/>
            <person name="Durkin A.S."/>
            <person name="Torralba M."/>
            <person name="Methe B."/>
            <person name="Sutton G.G."/>
            <person name="Strausberg R.L."/>
            <person name="Nelson K.E."/>
        </authorList>
    </citation>
    <scope>NUCLEOTIDE SEQUENCE [LARGE SCALE GENOMIC DNA]</scope>
    <source>
        <strain evidence="22 23">W5455</strain>
    </source>
</reference>
<evidence type="ECO:0000256" key="2">
    <source>
        <dbReference type="ARBA" id="ARBA00000909"/>
    </source>
</evidence>
<keyword evidence="11 18" id="KW-0413">Isomerase</keyword>
<dbReference type="Gene3D" id="3.40.1190.20">
    <property type="match status" value="1"/>
</dbReference>
<dbReference type="Gene3D" id="3.40.50.10260">
    <property type="entry name" value="YjeF N-terminal domain"/>
    <property type="match status" value="1"/>
</dbReference>
<feature type="binding site" evidence="17">
    <location>
        <position position="324"/>
    </location>
    <ligand>
        <name>(6S)-NADPHX</name>
        <dbReference type="ChEBI" id="CHEBI:64076"/>
    </ligand>
</feature>
<dbReference type="Proteomes" id="UP000006462">
    <property type="component" value="Unassembled WGS sequence"/>
</dbReference>
<sequence>MAVIPWYANEKVRALDARLIESGVPGLELMERVGRGVVDFILKQPLARSALILAGAGNNGGDGFVIARLLMEGGWKVTVLLSHEAARSQGDAAVNLTKLGKMPVPVVESRTLDEAALTELLDSHDLVIDALLGTGAAGAPRGETARLIAAVNRHRFGRHVLAVDIPSGTEGGEGIEAQWTCTAGGRKLPMATGYGAALAGETVLIPLGENSAPLLGVPDALELEEGDVRSFLPRRRSDDHKGRRGGVLLVAGSKRYRGAALLAARGALRAGAGLVVLASVPEVLDVLAASLPEAIAEPLDTPGSLEAVMRKWRPRCATLLIGSGLDRDDRARELCRIGAQWDGPSLWDGDGLYWLGKDDIKPARCCLTPHEGEAAALLGERLPVRNRFEAAGDVARQYGPVLLKGYRSLVAGPEQTPWIVSRGDRTLSVPGSGDVLAGACAALLAAGVPAEKALALGAWCHGAAGEALGRMKGQDGVLAHEVSDHLPAILKELNGAC</sequence>
<comment type="subunit">
    <text evidence="17">Homotetramer.</text>
</comment>
<feature type="binding site" evidence="18">
    <location>
        <begin position="58"/>
        <end position="62"/>
    </location>
    <ligand>
        <name>(6S)-NADPHX</name>
        <dbReference type="ChEBI" id="CHEBI:64076"/>
    </ligand>
</feature>
<dbReference type="PROSITE" id="PS51383">
    <property type="entry name" value="YJEF_C_3"/>
    <property type="match status" value="1"/>
</dbReference>
<keyword evidence="7 17" id="KW-0067">ATP-binding</keyword>
<comment type="function">
    <text evidence="18">Catalyzes the epimerization of the S- and R-forms of NAD(P)HX, a damaged form of NAD(P)H that is a result of enzymatic or heat-dependent hydration. This is a prerequisite for the S-specific NAD(P)H-hydrate dehydratase to allow the repair of both epimers of NAD(P)HX.</text>
</comment>
<evidence type="ECO:0000256" key="17">
    <source>
        <dbReference type="HAMAP-Rule" id="MF_01965"/>
    </source>
</evidence>
<keyword evidence="9 18" id="KW-0630">Potassium</keyword>
<evidence type="ECO:0000256" key="4">
    <source>
        <dbReference type="ARBA" id="ARBA00009524"/>
    </source>
</evidence>
<dbReference type="SUPFAM" id="SSF64153">
    <property type="entry name" value="YjeF N-terminal domain-like"/>
    <property type="match status" value="1"/>
</dbReference>
<comment type="caution">
    <text evidence="18">Lacks conserved residue(s) required for the propagation of feature annotation.</text>
</comment>
<evidence type="ECO:0000256" key="9">
    <source>
        <dbReference type="ARBA" id="ARBA00022958"/>
    </source>
</evidence>
<feature type="binding site" evidence="18">
    <location>
        <position position="167"/>
    </location>
    <ligand>
        <name>K(+)</name>
        <dbReference type="ChEBI" id="CHEBI:29103"/>
    </ligand>
</feature>
<organism evidence="22 23">
    <name type="scientific">Pyramidobacter piscolens W5455</name>
    <dbReference type="NCBI Taxonomy" id="352165"/>
    <lineage>
        <taxon>Bacteria</taxon>
        <taxon>Thermotogati</taxon>
        <taxon>Synergistota</taxon>
        <taxon>Synergistia</taxon>
        <taxon>Synergistales</taxon>
        <taxon>Dethiosulfovibrionaceae</taxon>
        <taxon>Pyramidobacter</taxon>
    </lineage>
</organism>
<dbReference type="InterPro" id="IPR030677">
    <property type="entry name" value="Nnr"/>
</dbReference>
<keyword evidence="6 17" id="KW-0547">Nucleotide-binding</keyword>
<feature type="binding site" evidence="17">
    <location>
        <begin position="404"/>
        <end position="408"/>
    </location>
    <ligand>
        <name>AMP</name>
        <dbReference type="ChEBI" id="CHEBI:456215"/>
    </ligand>
</feature>
<feature type="binding site" evidence="17">
    <location>
        <position position="370"/>
    </location>
    <ligand>
        <name>(6S)-NADPHX</name>
        <dbReference type="ChEBI" id="CHEBI:64076"/>
    </ligand>
</feature>
<dbReference type="HAMAP" id="MF_01965">
    <property type="entry name" value="NADHX_dehydratase"/>
    <property type="match status" value="1"/>
</dbReference>
<dbReference type="InterPro" id="IPR000631">
    <property type="entry name" value="CARKD"/>
</dbReference>
<comment type="caution">
    <text evidence="22">The sequence shown here is derived from an EMBL/GenBank/DDBJ whole genome shotgun (WGS) entry which is preliminary data.</text>
</comment>
<evidence type="ECO:0000256" key="15">
    <source>
        <dbReference type="ARBA" id="ARBA00048238"/>
    </source>
</evidence>
<dbReference type="HAMAP" id="MF_01966">
    <property type="entry name" value="NADHX_epimerase"/>
    <property type="match status" value="1"/>
</dbReference>
<dbReference type="SUPFAM" id="SSF53613">
    <property type="entry name" value="Ribokinase-like"/>
    <property type="match status" value="1"/>
</dbReference>
<dbReference type="PANTHER" id="PTHR12592:SF0">
    <property type="entry name" value="ATP-DEPENDENT (S)-NAD(P)H-HYDRATE DEHYDRATASE"/>
    <property type="match status" value="1"/>
</dbReference>
<gene>
    <name evidence="18" type="primary">nnrE</name>
    <name evidence="17" type="synonym">nnrD</name>
    <name evidence="22" type="ORF">HMPREF7215_0131</name>
</gene>
<feature type="binding site" evidence="17">
    <location>
        <position position="434"/>
    </location>
    <ligand>
        <name>(6S)-NADPHX</name>
        <dbReference type="ChEBI" id="CHEBI:64076"/>
    </ligand>
</feature>
<dbReference type="PANTHER" id="PTHR12592">
    <property type="entry name" value="ATP-DEPENDENT (S)-NAD(P)H-HYDRATE DEHYDRATASE FAMILY MEMBER"/>
    <property type="match status" value="1"/>
</dbReference>
<evidence type="ECO:0000313" key="22">
    <source>
        <dbReference type="EMBL" id="EFB89368.1"/>
    </source>
</evidence>
<feature type="binding site" evidence="17">
    <location>
        <position position="433"/>
    </location>
    <ligand>
        <name>AMP</name>
        <dbReference type="ChEBI" id="CHEBI:456215"/>
    </ligand>
</feature>
<evidence type="ECO:0000256" key="18">
    <source>
        <dbReference type="HAMAP-Rule" id="MF_01966"/>
    </source>
</evidence>
<comment type="similarity">
    <text evidence="17">Belongs to the NnrD/CARKD family.</text>
</comment>